<organism evidence="4">
    <name type="scientific">Streptomyces sp. R08</name>
    <dbReference type="NCBI Taxonomy" id="3238624"/>
    <lineage>
        <taxon>Bacteria</taxon>
        <taxon>Bacillati</taxon>
        <taxon>Actinomycetota</taxon>
        <taxon>Actinomycetes</taxon>
        <taxon>Kitasatosporales</taxon>
        <taxon>Streptomycetaceae</taxon>
        <taxon>Streptomyces</taxon>
    </lineage>
</organism>
<dbReference type="InterPro" id="IPR011044">
    <property type="entry name" value="Quino_amine_DH_bsu"/>
</dbReference>
<feature type="domain" description="Pyrrolo-quinoline quinone repeat" evidence="3">
    <location>
        <begin position="175"/>
        <end position="411"/>
    </location>
</feature>
<gene>
    <name evidence="4" type="ORF">AB5J58_35485</name>
</gene>
<dbReference type="SUPFAM" id="SSF50998">
    <property type="entry name" value="Quinoprotein alcohol dehydrogenase-like"/>
    <property type="match status" value="1"/>
</dbReference>
<feature type="region of interest" description="Disordered" evidence="1">
    <location>
        <begin position="1"/>
        <end position="22"/>
    </location>
</feature>
<protein>
    <submittedName>
        <fullName evidence="4">PQQ-binding-like beta-propeller repeat protein</fullName>
    </submittedName>
</protein>
<feature type="transmembrane region" description="Helical" evidence="2">
    <location>
        <begin position="29"/>
        <end position="49"/>
    </location>
</feature>
<keyword evidence="2" id="KW-0812">Transmembrane</keyword>
<feature type="region of interest" description="Disordered" evidence="1">
    <location>
        <begin position="50"/>
        <end position="70"/>
    </location>
</feature>
<keyword evidence="2" id="KW-1133">Transmembrane helix</keyword>
<dbReference type="Gene3D" id="2.130.10.10">
    <property type="entry name" value="YVTN repeat-like/Quinoprotein amine dehydrogenase"/>
    <property type="match status" value="2"/>
</dbReference>
<accession>A0AB39MFW8</accession>
<dbReference type="AlphaFoldDB" id="A0AB39MFW8"/>
<evidence type="ECO:0000256" key="1">
    <source>
        <dbReference type="SAM" id="MobiDB-lite"/>
    </source>
</evidence>
<dbReference type="SUPFAM" id="SSF50969">
    <property type="entry name" value="YVTN repeat-like/Quinoprotein amine dehydrogenase"/>
    <property type="match status" value="1"/>
</dbReference>
<keyword evidence="2" id="KW-0472">Membrane</keyword>
<dbReference type="Pfam" id="PF13360">
    <property type="entry name" value="PQQ_2"/>
    <property type="match status" value="1"/>
</dbReference>
<evidence type="ECO:0000256" key="2">
    <source>
        <dbReference type="SAM" id="Phobius"/>
    </source>
</evidence>
<name>A0AB39MFW8_9ACTN</name>
<evidence type="ECO:0000259" key="3">
    <source>
        <dbReference type="Pfam" id="PF13360"/>
    </source>
</evidence>
<dbReference type="InterPro" id="IPR002372">
    <property type="entry name" value="PQQ_rpt_dom"/>
</dbReference>
<dbReference type="RefSeq" id="WP_369190447.1">
    <property type="nucleotide sequence ID" value="NZ_CP163431.1"/>
</dbReference>
<dbReference type="InterPro" id="IPR015943">
    <property type="entry name" value="WD40/YVTN_repeat-like_dom_sf"/>
</dbReference>
<dbReference type="InterPro" id="IPR011047">
    <property type="entry name" value="Quinoprotein_ADH-like_sf"/>
</dbReference>
<proteinExistence type="predicted"/>
<sequence>MSFGPPPSPYTHSVLTQNDQQKKRRRNRLLGLLAVVLVAAVGTAGLLAARSDDKKKPTADNAPAAGGGRLDVRETVERKPATTTGDMAFRFSIDDAKPGEHTEMPGTWATDKILAKGINQTLAGFRTGTDAVPGDEVWKLRLAGPICGYTRRVTGENRTAVVFRDSKDKASLCNHVAFFDLDDGKQIWEHEFPVSTIGDEQDTAPTDGAVQDTPSVTLTHATVAVTWGGGTDAYDMDSGERTWRTTESGSCQDMGAAGGRALLVRLECWDDGQPSASWQTITYKVRKVDPGTGKEKWTYAGTKGLRDLELPSSDPPVVAVSAGETGFTELLSLDDRGTVRATIGLTSGSYVGDCSDQVDYLVVDDCQTIAVGLGQVFVRSKEAGAPHNSNWIIGFDLATGKTTEKFESGPDSLLYPLRVSGSRLLALRMSDDHISPSALVSLDPKTGKETPYLYFGVPQDADTLTTLDENDIVVQDGRLFFAAHAADGPGSGKAWTWLVLGIGSSTTEQ</sequence>
<evidence type="ECO:0000313" key="4">
    <source>
        <dbReference type="EMBL" id="XDQ05132.1"/>
    </source>
</evidence>
<dbReference type="EMBL" id="CP163431">
    <property type="protein sequence ID" value="XDQ05132.1"/>
    <property type="molecule type" value="Genomic_DNA"/>
</dbReference>
<reference evidence="4" key="1">
    <citation type="submission" date="2024-07" db="EMBL/GenBank/DDBJ databases">
        <authorList>
            <person name="Yu S.T."/>
        </authorList>
    </citation>
    <scope>NUCLEOTIDE SEQUENCE</scope>
    <source>
        <strain evidence="4">R08</strain>
    </source>
</reference>